<keyword evidence="1" id="KW-0560">Oxidoreductase</keyword>
<dbReference type="InterPro" id="IPR052019">
    <property type="entry name" value="F420H2_bilvrd_red/Heme_oxyg"/>
</dbReference>
<keyword evidence="4" id="KW-1185">Reference proteome</keyword>
<dbReference type="InterPro" id="IPR011576">
    <property type="entry name" value="Pyridox_Oxase_N"/>
</dbReference>
<dbReference type="InterPro" id="IPR019967">
    <property type="entry name" value="F420-dep_enz_PPOX_Rv0121"/>
</dbReference>
<reference evidence="3 4" key="1">
    <citation type="submission" date="2019-01" db="EMBL/GenBank/DDBJ databases">
        <title>Draft genome sequence of Dictyobacter sp. Uno17.</title>
        <authorList>
            <person name="Wang C.M."/>
            <person name="Zheng Y."/>
            <person name="Sakai Y."/>
            <person name="Abe K."/>
            <person name="Yokota A."/>
            <person name="Yabe S."/>
        </authorList>
    </citation>
    <scope>NUCLEOTIDE SEQUENCE [LARGE SCALE GENOMIC DNA]</scope>
    <source>
        <strain evidence="3 4">Uno17</strain>
    </source>
</reference>
<organism evidence="3 4">
    <name type="scientific">Dictyobacter arantiisoli</name>
    <dbReference type="NCBI Taxonomy" id="2014874"/>
    <lineage>
        <taxon>Bacteria</taxon>
        <taxon>Bacillati</taxon>
        <taxon>Chloroflexota</taxon>
        <taxon>Ktedonobacteria</taxon>
        <taxon>Ktedonobacterales</taxon>
        <taxon>Dictyobacteraceae</taxon>
        <taxon>Dictyobacter</taxon>
    </lineage>
</organism>
<comment type="caution">
    <text evidence="3">The sequence shown here is derived from an EMBL/GenBank/DDBJ whole genome shotgun (WGS) entry which is preliminary data.</text>
</comment>
<evidence type="ECO:0000256" key="1">
    <source>
        <dbReference type="ARBA" id="ARBA00023002"/>
    </source>
</evidence>
<dbReference type="Proteomes" id="UP000322530">
    <property type="component" value="Unassembled WGS sequence"/>
</dbReference>
<sequence length="147" mass="16813">MAEQQAILTTAESNFVQRQRVARLATSDEQGSPTLVPVCYAFDGHYFFTPLDEKPKRVAVTQLRRVHNIEARHEASLLIDQYSDDWSQLGYVQIYGHAELLYPAAPLHEHALPLLRARYQQYQSMALETLPIILITPLRIRSWGPAI</sequence>
<dbReference type="OrthoDB" id="9812086at2"/>
<dbReference type="NCBIfam" id="TIGR03668">
    <property type="entry name" value="Rv0121_F420"/>
    <property type="match status" value="1"/>
</dbReference>
<dbReference type="Pfam" id="PF01243">
    <property type="entry name" value="PNPOx_N"/>
    <property type="match status" value="1"/>
</dbReference>
<evidence type="ECO:0000313" key="4">
    <source>
        <dbReference type="Proteomes" id="UP000322530"/>
    </source>
</evidence>
<dbReference type="PANTHER" id="PTHR35176">
    <property type="entry name" value="HEME OXYGENASE HI_0854-RELATED"/>
    <property type="match status" value="1"/>
</dbReference>
<dbReference type="EMBL" id="BIXY01000079">
    <property type="protein sequence ID" value="GCF10682.1"/>
    <property type="molecule type" value="Genomic_DNA"/>
</dbReference>
<protein>
    <submittedName>
        <fullName evidence="3">PPOX class F420-dependent oxidoreductase</fullName>
    </submittedName>
</protein>
<accession>A0A5A5TH91</accession>
<evidence type="ECO:0000259" key="2">
    <source>
        <dbReference type="Pfam" id="PF01243"/>
    </source>
</evidence>
<gene>
    <name evidence="3" type="ORF">KDI_42460</name>
</gene>
<dbReference type="RefSeq" id="WP_149403552.1">
    <property type="nucleotide sequence ID" value="NZ_BIXY01000079.1"/>
</dbReference>
<dbReference type="GO" id="GO:0016627">
    <property type="term" value="F:oxidoreductase activity, acting on the CH-CH group of donors"/>
    <property type="evidence" value="ECO:0007669"/>
    <property type="project" value="TreeGrafter"/>
</dbReference>
<dbReference type="InterPro" id="IPR012349">
    <property type="entry name" value="Split_barrel_FMN-bd"/>
</dbReference>
<proteinExistence type="predicted"/>
<dbReference type="GO" id="GO:0005829">
    <property type="term" value="C:cytosol"/>
    <property type="evidence" value="ECO:0007669"/>
    <property type="project" value="TreeGrafter"/>
</dbReference>
<dbReference type="Gene3D" id="2.30.110.10">
    <property type="entry name" value="Electron Transport, Fmn-binding Protein, Chain A"/>
    <property type="match status" value="1"/>
</dbReference>
<feature type="domain" description="Pyridoxamine 5'-phosphate oxidase N-terminal" evidence="2">
    <location>
        <begin position="13"/>
        <end position="143"/>
    </location>
</feature>
<evidence type="ECO:0000313" key="3">
    <source>
        <dbReference type="EMBL" id="GCF10682.1"/>
    </source>
</evidence>
<name>A0A5A5TH91_9CHLR</name>
<dbReference type="AlphaFoldDB" id="A0A5A5TH91"/>
<dbReference type="PANTHER" id="PTHR35176:SF2">
    <property type="entry name" value="F420H(2)-DEPENDENT REDUCTASE RV1155"/>
    <property type="match status" value="1"/>
</dbReference>
<dbReference type="SUPFAM" id="SSF50475">
    <property type="entry name" value="FMN-binding split barrel"/>
    <property type="match status" value="1"/>
</dbReference>
<dbReference type="GO" id="GO:0070967">
    <property type="term" value="F:coenzyme F420 binding"/>
    <property type="evidence" value="ECO:0007669"/>
    <property type="project" value="TreeGrafter"/>
</dbReference>